<dbReference type="InterPro" id="IPR045104">
    <property type="entry name" value="Alfin"/>
</dbReference>
<evidence type="ECO:0000256" key="4">
    <source>
        <dbReference type="ARBA" id="ARBA00022771"/>
    </source>
</evidence>
<dbReference type="InterPro" id="IPR019787">
    <property type="entry name" value="Znf_PHD-finger"/>
</dbReference>
<comment type="subcellular location">
    <subcellularLocation>
        <location evidence="1 11">Nucleus</location>
    </subcellularLocation>
</comment>
<dbReference type="PROSITE" id="PS50016">
    <property type="entry name" value="ZF_PHD_2"/>
    <property type="match status" value="1"/>
</dbReference>
<comment type="function">
    <text evidence="11">Histone-binding component that specifically recognizes H3 tails trimethylated on 'Lys-4' (H3K4me3), which mark transcription start sites of virtually all active genes.</text>
</comment>
<dbReference type="InterPro" id="IPR001965">
    <property type="entry name" value="Znf_PHD"/>
</dbReference>
<keyword evidence="9 11" id="KW-0539">Nucleus</keyword>
<dbReference type="InterPro" id="IPR044104">
    <property type="entry name" value="PHD_AL_plant"/>
</dbReference>
<protein>
    <recommendedName>
        <fullName evidence="11">PHD finger protein ALFIN-LIKE</fullName>
    </recommendedName>
</protein>
<comment type="similarity">
    <text evidence="2 11">Belongs to the Alfin family.</text>
</comment>
<dbReference type="InterPro" id="IPR019786">
    <property type="entry name" value="Zinc_finger_PHD-type_CS"/>
</dbReference>
<accession>A0AAP0H1F9</accession>
<comment type="caution">
    <text evidence="14">The sequence shown here is derived from an EMBL/GenBank/DDBJ whole genome shotgun (WGS) entry which is preliminary data.</text>
</comment>
<dbReference type="PANTHER" id="PTHR12321">
    <property type="entry name" value="CPG BINDING PROTEIN"/>
    <property type="match status" value="1"/>
</dbReference>
<dbReference type="SMART" id="SM00249">
    <property type="entry name" value="PHD"/>
    <property type="match status" value="2"/>
</dbReference>
<dbReference type="CDD" id="cd15613">
    <property type="entry name" value="PHD_AL_plant"/>
    <property type="match status" value="1"/>
</dbReference>
<keyword evidence="6 11" id="KW-0156">Chromatin regulator</keyword>
<dbReference type="SUPFAM" id="SSF57903">
    <property type="entry name" value="FYVE/PHD zinc finger"/>
    <property type="match status" value="2"/>
</dbReference>
<comment type="domain">
    <text evidence="11">The PHD-type zinc finger mediates the binding to H3K4me3.</text>
</comment>
<keyword evidence="7 11" id="KW-0805">Transcription regulation</keyword>
<dbReference type="InterPro" id="IPR021998">
    <property type="entry name" value="Alfin_N"/>
</dbReference>
<feature type="region of interest" description="Disordered" evidence="12">
    <location>
        <begin position="380"/>
        <end position="413"/>
    </location>
</feature>
<name>A0AAP0H1F9_9ASTR</name>
<dbReference type="AlphaFoldDB" id="A0AAP0H1F9"/>
<evidence type="ECO:0000256" key="11">
    <source>
        <dbReference type="RuleBase" id="RU369089"/>
    </source>
</evidence>
<keyword evidence="3 11" id="KW-0479">Metal-binding</keyword>
<dbReference type="FunFam" id="3.30.40.10:FF:000306">
    <property type="entry name" value="PHD finger alfin-like protein"/>
    <property type="match status" value="1"/>
</dbReference>
<dbReference type="PANTHER" id="PTHR12321:SF178">
    <property type="entry name" value="PHD FINGER PROTEIN ALFIN-LIKE"/>
    <property type="match status" value="1"/>
</dbReference>
<evidence type="ECO:0000256" key="10">
    <source>
        <dbReference type="PROSITE-ProRule" id="PRU00146"/>
    </source>
</evidence>
<evidence type="ECO:0000256" key="12">
    <source>
        <dbReference type="SAM" id="MobiDB-lite"/>
    </source>
</evidence>
<comment type="subunit">
    <text evidence="11">Interacts with H3K4me3 and to a lesser extent with H3K4me2.</text>
</comment>
<dbReference type="Pfam" id="PF12165">
    <property type="entry name" value="Alfin"/>
    <property type="match status" value="2"/>
</dbReference>
<feature type="compositionally biased region" description="Basic and acidic residues" evidence="12">
    <location>
        <begin position="170"/>
        <end position="195"/>
    </location>
</feature>
<keyword evidence="5 11" id="KW-0862">Zinc</keyword>
<evidence type="ECO:0000256" key="3">
    <source>
        <dbReference type="ARBA" id="ARBA00022723"/>
    </source>
</evidence>
<evidence type="ECO:0000256" key="2">
    <source>
        <dbReference type="ARBA" id="ARBA00010445"/>
    </source>
</evidence>
<organism evidence="14 15">
    <name type="scientific">Deinandra increscens subsp. villosa</name>
    <dbReference type="NCBI Taxonomy" id="3103831"/>
    <lineage>
        <taxon>Eukaryota</taxon>
        <taxon>Viridiplantae</taxon>
        <taxon>Streptophyta</taxon>
        <taxon>Embryophyta</taxon>
        <taxon>Tracheophyta</taxon>
        <taxon>Spermatophyta</taxon>
        <taxon>Magnoliopsida</taxon>
        <taxon>eudicotyledons</taxon>
        <taxon>Gunneridae</taxon>
        <taxon>Pentapetalae</taxon>
        <taxon>asterids</taxon>
        <taxon>campanulids</taxon>
        <taxon>Asterales</taxon>
        <taxon>Asteraceae</taxon>
        <taxon>Asteroideae</taxon>
        <taxon>Heliantheae alliance</taxon>
        <taxon>Madieae</taxon>
        <taxon>Madiinae</taxon>
        <taxon>Deinandra</taxon>
    </lineage>
</organism>
<gene>
    <name evidence="14" type="ORF">SSX86_013055</name>
</gene>
<proteinExistence type="inferred from homology"/>
<reference evidence="14 15" key="1">
    <citation type="submission" date="2024-04" db="EMBL/GenBank/DDBJ databases">
        <title>The reference genome of an endangered Asteraceae, Deinandra increscens subsp. villosa, native to the Central Coast of California.</title>
        <authorList>
            <person name="Guilliams M."/>
            <person name="Hasenstab-Lehman K."/>
            <person name="Meyer R."/>
            <person name="Mcevoy S."/>
        </authorList>
    </citation>
    <scope>NUCLEOTIDE SEQUENCE [LARGE SCALE GENOMIC DNA]</scope>
    <source>
        <tissue evidence="14">Leaf</tissue>
    </source>
</reference>
<dbReference type="Gene3D" id="3.30.40.10">
    <property type="entry name" value="Zinc/RING finger domain, C3HC4 (zinc finger)"/>
    <property type="match status" value="2"/>
</dbReference>
<dbReference type="GO" id="GO:0006325">
    <property type="term" value="P:chromatin organization"/>
    <property type="evidence" value="ECO:0007669"/>
    <property type="project" value="UniProtKB-UniRule"/>
</dbReference>
<dbReference type="GO" id="GO:0005634">
    <property type="term" value="C:nucleus"/>
    <property type="evidence" value="ECO:0007669"/>
    <property type="project" value="UniProtKB-SubCell"/>
</dbReference>
<feature type="domain" description="PHD-type" evidence="13">
    <location>
        <begin position="427"/>
        <end position="479"/>
    </location>
</feature>
<evidence type="ECO:0000256" key="7">
    <source>
        <dbReference type="ARBA" id="ARBA00023015"/>
    </source>
</evidence>
<dbReference type="GO" id="GO:0008270">
    <property type="term" value="F:zinc ion binding"/>
    <property type="evidence" value="ECO:0007669"/>
    <property type="project" value="UniProtKB-KW"/>
</dbReference>
<dbReference type="InterPro" id="IPR013083">
    <property type="entry name" value="Znf_RING/FYVE/PHD"/>
</dbReference>
<feature type="region of interest" description="Disordered" evidence="12">
    <location>
        <begin position="142"/>
        <end position="195"/>
    </location>
</feature>
<feature type="compositionally biased region" description="Basic and acidic residues" evidence="12">
    <location>
        <begin position="142"/>
        <end position="156"/>
    </location>
</feature>
<evidence type="ECO:0000259" key="13">
    <source>
        <dbReference type="PROSITE" id="PS50016"/>
    </source>
</evidence>
<evidence type="ECO:0000256" key="1">
    <source>
        <dbReference type="ARBA" id="ARBA00004123"/>
    </source>
</evidence>
<keyword evidence="15" id="KW-1185">Reference proteome</keyword>
<dbReference type="GO" id="GO:0003712">
    <property type="term" value="F:transcription coregulator activity"/>
    <property type="evidence" value="ECO:0007669"/>
    <property type="project" value="TreeGrafter"/>
</dbReference>
<evidence type="ECO:0000313" key="15">
    <source>
        <dbReference type="Proteomes" id="UP001408789"/>
    </source>
</evidence>
<keyword evidence="8 11" id="KW-0804">Transcription</keyword>
<evidence type="ECO:0000256" key="8">
    <source>
        <dbReference type="ARBA" id="ARBA00023163"/>
    </source>
</evidence>
<evidence type="ECO:0000256" key="9">
    <source>
        <dbReference type="ARBA" id="ARBA00023242"/>
    </source>
</evidence>
<dbReference type="Proteomes" id="UP001408789">
    <property type="component" value="Unassembled WGS sequence"/>
</dbReference>
<dbReference type="PROSITE" id="PS01359">
    <property type="entry name" value="ZF_PHD_1"/>
    <property type="match status" value="1"/>
</dbReference>
<sequence>MANDTSSSPSSAPETVEGIFEDYSARRLGLIRALTQDVDKFFESCDPDKENLCLFGYPDESWKVSLPSDLVPSGIPEPSLGINFARDGGDRKEWIYLVAVHSNSWLFAVAFYHGGCAGLNSVERNRLFTLINNLPGVHEVVKDWQPAKDKPKKDQSGEASRSTSRSRIKRSNDGDTKSTEKLVEESQMQDEDHGDSHCGSCGLVHNGDEFWIACDVCQLWYHGMCVGITPTMAETVGNSRSSSPATVEEIFQDYKARRIGLILALTHDVDEFFESCDPDKADLCLFGYPNESWEVTVPSETVPSEIPEPTTGINFARDGSDRRDWVYMVAVHSDSWLMAVAFYHAGCAGLNSVKRNRLFTLINDLPDVYEVVRDWQPAKGKLKKDQSNEASRSKFRSGVKRSSAGHTKSTQKIVEERHMQQDEEHGETHCGSCGFVYNGDEFWIACDFCRLWYHGKCVGITPTKAETIGKYRCPYCHKRQMRL</sequence>
<evidence type="ECO:0000313" key="14">
    <source>
        <dbReference type="EMBL" id="KAK9068939.1"/>
    </source>
</evidence>
<evidence type="ECO:0000256" key="6">
    <source>
        <dbReference type="ARBA" id="ARBA00022853"/>
    </source>
</evidence>
<dbReference type="GO" id="GO:0000976">
    <property type="term" value="F:transcription cis-regulatory region binding"/>
    <property type="evidence" value="ECO:0007669"/>
    <property type="project" value="TreeGrafter"/>
</dbReference>
<dbReference type="GO" id="GO:0006355">
    <property type="term" value="P:regulation of DNA-templated transcription"/>
    <property type="evidence" value="ECO:0007669"/>
    <property type="project" value="UniProtKB-UniRule"/>
</dbReference>
<dbReference type="InterPro" id="IPR011011">
    <property type="entry name" value="Znf_FYVE_PHD"/>
</dbReference>
<dbReference type="Pfam" id="PF00628">
    <property type="entry name" value="PHD"/>
    <property type="match status" value="2"/>
</dbReference>
<evidence type="ECO:0000256" key="5">
    <source>
        <dbReference type="ARBA" id="ARBA00022833"/>
    </source>
</evidence>
<dbReference type="GO" id="GO:0042393">
    <property type="term" value="F:histone binding"/>
    <property type="evidence" value="ECO:0007669"/>
    <property type="project" value="UniProtKB-UniRule"/>
</dbReference>
<keyword evidence="4 10" id="KW-0863">Zinc-finger</keyword>
<dbReference type="EMBL" id="JBCNJP010000014">
    <property type="protein sequence ID" value="KAK9068939.1"/>
    <property type="molecule type" value="Genomic_DNA"/>
</dbReference>